<dbReference type="AlphaFoldDB" id="A0A1W1BD98"/>
<accession>A0A1W1BD98</accession>
<sequence>MSNQLHKICDLINNKESLEDEKKFKLASATLVCDVVHNVIDTDEKKQQKYCGLFQDRLNLPVEELEKIKDSIDISRETVDEKIEYIKKSLNNSSYEIMEFLKILNRFIVLDGCNKESYREFEIIRDKFLEDFY</sequence>
<organism evidence="1">
    <name type="scientific">hydrothermal vent metagenome</name>
    <dbReference type="NCBI Taxonomy" id="652676"/>
    <lineage>
        <taxon>unclassified sequences</taxon>
        <taxon>metagenomes</taxon>
        <taxon>ecological metagenomes</taxon>
    </lineage>
</organism>
<gene>
    <name evidence="1" type="ORF">MNB_SV-12-773</name>
</gene>
<name>A0A1W1BD98_9ZZZZ</name>
<dbReference type="EMBL" id="FPHE01000021">
    <property type="protein sequence ID" value="SFV51482.1"/>
    <property type="molecule type" value="Genomic_DNA"/>
</dbReference>
<proteinExistence type="predicted"/>
<evidence type="ECO:0000313" key="1">
    <source>
        <dbReference type="EMBL" id="SFV51482.1"/>
    </source>
</evidence>
<reference evidence="1" key="1">
    <citation type="submission" date="2016-10" db="EMBL/GenBank/DDBJ databases">
        <authorList>
            <person name="de Groot N.N."/>
        </authorList>
    </citation>
    <scope>NUCLEOTIDE SEQUENCE</scope>
</reference>
<protein>
    <submittedName>
        <fullName evidence="1">Uncharacterized protein</fullName>
    </submittedName>
</protein>